<dbReference type="EMBL" id="LCYI01000017">
    <property type="protein sequence ID" value="KLA31144.1"/>
    <property type="molecule type" value="Genomic_DNA"/>
</dbReference>
<dbReference type="AlphaFoldDB" id="A0A0G8F431"/>
<reference evidence="1 2" key="1">
    <citation type="submission" date="2015-04" db="EMBL/GenBank/DDBJ databases">
        <title>Draft Genome Sequences of Eight Spore-Forming Food Isolates of Bacillus cereus Genome sequencing.</title>
        <authorList>
            <person name="Krawcyk A.O."/>
            <person name="de Jong A."/>
            <person name="Eijlander R.T."/>
            <person name="Berendsen E.M."/>
            <person name="Holsappel S."/>
            <person name="Wells-Bennik M."/>
            <person name="Kuipers O.P."/>
        </authorList>
    </citation>
    <scope>NUCLEOTIDE SEQUENCE [LARGE SCALE GENOMIC DNA]</scope>
    <source>
        <strain evidence="1 2">B4077</strain>
    </source>
</reference>
<dbReference type="PATRIC" id="fig|1396.428.peg.2792"/>
<sequence length="47" mass="5545">MLSFFAFQQNLIKCEVKIHLEFILVVKDIQEVSTFLSKKYPFSCLSM</sequence>
<accession>A0A0G8F431</accession>
<name>A0A0G8F431_BACCE</name>
<proteinExistence type="predicted"/>
<organism evidence="1 2">
    <name type="scientific">Bacillus cereus</name>
    <dbReference type="NCBI Taxonomy" id="1396"/>
    <lineage>
        <taxon>Bacteria</taxon>
        <taxon>Bacillati</taxon>
        <taxon>Bacillota</taxon>
        <taxon>Bacilli</taxon>
        <taxon>Bacillales</taxon>
        <taxon>Bacillaceae</taxon>
        <taxon>Bacillus</taxon>
        <taxon>Bacillus cereus group</taxon>
    </lineage>
</organism>
<evidence type="ECO:0000313" key="1">
    <source>
        <dbReference type="EMBL" id="KLA31144.1"/>
    </source>
</evidence>
<comment type="caution">
    <text evidence="1">The sequence shown here is derived from an EMBL/GenBank/DDBJ whole genome shotgun (WGS) entry which is preliminary data.</text>
</comment>
<evidence type="ECO:0000313" key="2">
    <source>
        <dbReference type="Proteomes" id="UP000035214"/>
    </source>
</evidence>
<dbReference type="Proteomes" id="UP000035214">
    <property type="component" value="Unassembled WGS sequence"/>
</dbReference>
<gene>
    <name evidence="1" type="ORF">B4077_3412</name>
</gene>
<protein>
    <submittedName>
        <fullName evidence="1">Uncharacterized protein</fullName>
    </submittedName>
</protein>